<dbReference type="GO" id="GO:0052689">
    <property type="term" value="F:carboxylic ester hydrolase activity"/>
    <property type="evidence" value="ECO:0007669"/>
    <property type="project" value="TreeGrafter"/>
</dbReference>
<proteinExistence type="predicted"/>
<feature type="region of interest" description="Disordered" evidence="3">
    <location>
        <begin position="120"/>
        <end position="146"/>
    </location>
</feature>
<feature type="active site" description="Charge relay system" evidence="1">
    <location>
        <position position="270"/>
    </location>
</feature>
<name>A0A916Y4P9_9MICO</name>
<dbReference type="PANTHER" id="PTHR40111:SF1">
    <property type="entry name" value="CEPHALOSPORIN-C DEACETYLASE"/>
    <property type="match status" value="1"/>
</dbReference>
<dbReference type="EMBL" id="BMHO01000001">
    <property type="protein sequence ID" value="GGD30809.1"/>
    <property type="molecule type" value="Genomic_DNA"/>
</dbReference>
<feature type="active site" description="Nucleophile" evidence="1">
    <location>
        <position position="184"/>
    </location>
</feature>
<evidence type="ECO:0000313" key="5">
    <source>
        <dbReference type="EMBL" id="GGD30809.1"/>
    </source>
</evidence>
<dbReference type="Proteomes" id="UP000633205">
    <property type="component" value="Unassembled WGS sequence"/>
</dbReference>
<dbReference type="Pfam" id="PF05448">
    <property type="entry name" value="AXE1"/>
    <property type="match status" value="1"/>
</dbReference>
<feature type="domain" description="Acetyl xylan esterase" evidence="4">
    <location>
        <begin position="1"/>
        <end position="316"/>
    </location>
</feature>
<dbReference type="GO" id="GO:0005976">
    <property type="term" value="P:polysaccharide metabolic process"/>
    <property type="evidence" value="ECO:0007669"/>
    <property type="project" value="TreeGrafter"/>
</dbReference>
<evidence type="ECO:0000256" key="2">
    <source>
        <dbReference type="PIRSR" id="PIRSR639069-2"/>
    </source>
</evidence>
<protein>
    <submittedName>
        <fullName evidence="5">Acetylxylan esterase</fullName>
    </submittedName>
</protein>
<evidence type="ECO:0000256" key="3">
    <source>
        <dbReference type="SAM" id="MobiDB-lite"/>
    </source>
</evidence>
<dbReference type="RefSeq" id="WP_188711082.1">
    <property type="nucleotide sequence ID" value="NZ_BMHO01000001.1"/>
</dbReference>
<sequence>MVHFDLSLAELRAHRSDVTPPSDFDAFWESTIEGSRAAHGETYARDVDNGFTLVDTSDITFSGFAGDPISAWYHRPARDAPTAVVVEFIGYSGGRGYAHQASDWALAGYAHLKVDTRGQGYGEFSPGDTADPHGSEPATPGSMTRGIRSPETYFYRRVFTDAVRAVDVAHELAPDLPVFVAGVSQGGGIATAAAALGADVAGSLIDVPFLSDFPRSTSITNAAPYSEIVRYLVAHRDRIEETFRTLSYFDGVNLATRANVPTLHSVALMDEICPPSTVFGAFNNWAHDDKHIEHYAYNGHEGGGALHRRVQLDWLRDRV</sequence>
<organism evidence="5 6">
    <name type="scientific">Microbacterium faecale</name>
    <dbReference type="NCBI Taxonomy" id="1804630"/>
    <lineage>
        <taxon>Bacteria</taxon>
        <taxon>Bacillati</taxon>
        <taxon>Actinomycetota</taxon>
        <taxon>Actinomycetes</taxon>
        <taxon>Micrococcales</taxon>
        <taxon>Microbacteriaceae</taxon>
        <taxon>Microbacterium</taxon>
    </lineage>
</organism>
<gene>
    <name evidence="5" type="ORF">GCM10010915_08880</name>
</gene>
<comment type="caution">
    <text evidence="5">The sequence shown here is derived from an EMBL/GenBank/DDBJ whole genome shotgun (WGS) entry which is preliminary data.</text>
</comment>
<dbReference type="InterPro" id="IPR029058">
    <property type="entry name" value="AB_hydrolase_fold"/>
</dbReference>
<dbReference type="PANTHER" id="PTHR40111">
    <property type="entry name" value="CEPHALOSPORIN-C DEACETYLASE"/>
    <property type="match status" value="1"/>
</dbReference>
<dbReference type="InterPro" id="IPR008391">
    <property type="entry name" value="AXE1_dom"/>
</dbReference>
<dbReference type="SUPFAM" id="SSF53474">
    <property type="entry name" value="alpha/beta-Hydrolases"/>
    <property type="match status" value="1"/>
</dbReference>
<feature type="binding site" evidence="2">
    <location>
        <position position="91"/>
    </location>
    <ligand>
        <name>substrate</name>
    </ligand>
</feature>
<reference evidence="5" key="2">
    <citation type="submission" date="2020-09" db="EMBL/GenBank/DDBJ databases">
        <authorList>
            <person name="Sun Q."/>
            <person name="Zhou Y."/>
        </authorList>
    </citation>
    <scope>NUCLEOTIDE SEQUENCE</scope>
    <source>
        <strain evidence="5">CGMCC 1.15152</strain>
    </source>
</reference>
<evidence type="ECO:0000313" key="6">
    <source>
        <dbReference type="Proteomes" id="UP000633205"/>
    </source>
</evidence>
<dbReference type="AlphaFoldDB" id="A0A916Y4P9"/>
<accession>A0A916Y4P9</accession>
<dbReference type="Gene3D" id="3.40.50.1820">
    <property type="entry name" value="alpha/beta hydrolase"/>
    <property type="match status" value="1"/>
</dbReference>
<keyword evidence="6" id="KW-1185">Reference proteome</keyword>
<dbReference type="InterPro" id="IPR039069">
    <property type="entry name" value="CE7"/>
</dbReference>
<evidence type="ECO:0000256" key="1">
    <source>
        <dbReference type="PIRSR" id="PIRSR639069-1"/>
    </source>
</evidence>
<feature type="active site" description="Charge relay system" evidence="1">
    <location>
        <position position="300"/>
    </location>
</feature>
<reference evidence="5" key="1">
    <citation type="journal article" date="2014" name="Int. J. Syst. Evol. Microbiol.">
        <title>Complete genome sequence of Corynebacterium casei LMG S-19264T (=DSM 44701T), isolated from a smear-ripened cheese.</title>
        <authorList>
            <consortium name="US DOE Joint Genome Institute (JGI-PGF)"/>
            <person name="Walter F."/>
            <person name="Albersmeier A."/>
            <person name="Kalinowski J."/>
            <person name="Ruckert C."/>
        </authorList>
    </citation>
    <scope>NUCLEOTIDE SEQUENCE</scope>
    <source>
        <strain evidence="5">CGMCC 1.15152</strain>
    </source>
</reference>
<evidence type="ECO:0000259" key="4">
    <source>
        <dbReference type="Pfam" id="PF05448"/>
    </source>
</evidence>